<dbReference type="AlphaFoldDB" id="A0A6S6Z4F9"/>
<dbReference type="EMBL" id="CADIJM010000001">
    <property type="protein sequence ID" value="CAB3660069.1"/>
    <property type="molecule type" value="Genomic_DNA"/>
</dbReference>
<dbReference type="InterPro" id="IPR024078">
    <property type="entry name" value="LmbE-like_dom_sf"/>
</dbReference>
<sequence>MLREGRVVAVSSCFNDAVVSCAGLLAARPDSTVLTVYSGLPLVAEANTAADRDCGVKNGRQAVLDRRARNDRALSLLGVRGVQMDLLHDEYLESGEEGRLTGALAAAVSALRPRVVLMPLGLCTAAHVRVSEACLTLRALFHRVEWVTYEEVAEAEPGAVQQRLADLLGRRILASPLDVGPEVDVGRARQRALAARSSLALDPLDAQQSDMSLAGASAFRPERYWRLSWRRDKV</sequence>
<dbReference type="Gene3D" id="3.40.50.10320">
    <property type="entry name" value="LmbE-like"/>
    <property type="match status" value="1"/>
</dbReference>
<accession>A0A6S6Z4F9</accession>
<dbReference type="Proteomes" id="UP000494214">
    <property type="component" value="Unassembled WGS sequence"/>
</dbReference>
<reference evidence="1 2" key="1">
    <citation type="submission" date="2020-04" db="EMBL/GenBank/DDBJ databases">
        <authorList>
            <person name="De Canck E."/>
        </authorList>
    </citation>
    <scope>NUCLEOTIDE SEQUENCE [LARGE SCALE GENOMIC DNA]</scope>
    <source>
        <strain evidence="1 2">LMG 26690</strain>
    </source>
</reference>
<evidence type="ECO:0000313" key="2">
    <source>
        <dbReference type="Proteomes" id="UP000494214"/>
    </source>
</evidence>
<proteinExistence type="predicted"/>
<evidence type="ECO:0000313" key="1">
    <source>
        <dbReference type="EMBL" id="CAB3660069.1"/>
    </source>
</evidence>
<protein>
    <submittedName>
        <fullName evidence="1">Uncharacterized protein</fullName>
    </submittedName>
</protein>
<name>A0A6S6Z4F9_9BURK</name>
<organism evidence="1 2">
    <name type="scientific">Achromobacter animicus</name>
    <dbReference type="NCBI Taxonomy" id="1389935"/>
    <lineage>
        <taxon>Bacteria</taxon>
        <taxon>Pseudomonadati</taxon>
        <taxon>Pseudomonadota</taxon>
        <taxon>Betaproteobacteria</taxon>
        <taxon>Burkholderiales</taxon>
        <taxon>Alcaligenaceae</taxon>
        <taxon>Achromobacter</taxon>
    </lineage>
</organism>
<keyword evidence="2" id="KW-1185">Reference proteome</keyword>
<gene>
    <name evidence="1" type="ORF">LMG26690_00520</name>
</gene>
<dbReference type="SUPFAM" id="SSF102588">
    <property type="entry name" value="LmbE-like"/>
    <property type="match status" value="1"/>
</dbReference>